<protein>
    <submittedName>
        <fullName evidence="2">NAD-P-binding protein</fullName>
    </submittedName>
</protein>
<dbReference type="InterPro" id="IPR036291">
    <property type="entry name" value="NAD(P)-bd_dom_sf"/>
</dbReference>
<dbReference type="SUPFAM" id="SSF51735">
    <property type="entry name" value="NAD(P)-binding Rossmann-fold domains"/>
    <property type="match status" value="1"/>
</dbReference>
<reference evidence="3" key="1">
    <citation type="journal article" date="2018" name="Nat. Microbiol.">
        <title>Leveraging single-cell genomics to expand the fungal tree of life.</title>
        <authorList>
            <person name="Ahrendt S.R."/>
            <person name="Quandt C.A."/>
            <person name="Ciobanu D."/>
            <person name="Clum A."/>
            <person name="Salamov A."/>
            <person name="Andreopoulos B."/>
            <person name="Cheng J.F."/>
            <person name="Woyke T."/>
            <person name="Pelin A."/>
            <person name="Henrissat B."/>
            <person name="Reynolds N.K."/>
            <person name="Benny G.L."/>
            <person name="Smith M.E."/>
            <person name="James T.Y."/>
            <person name="Grigoriev I.V."/>
        </authorList>
    </citation>
    <scope>NUCLEOTIDE SEQUENCE [LARGE SCALE GENOMIC DNA]</scope>
</reference>
<dbReference type="InterPro" id="IPR052711">
    <property type="entry name" value="Zinc_ADH-like"/>
</dbReference>
<evidence type="ECO:0000313" key="3">
    <source>
        <dbReference type="Proteomes" id="UP000267251"/>
    </source>
</evidence>
<dbReference type="InterPro" id="IPR011032">
    <property type="entry name" value="GroES-like_sf"/>
</dbReference>
<evidence type="ECO:0000259" key="1">
    <source>
        <dbReference type="SMART" id="SM00829"/>
    </source>
</evidence>
<dbReference type="SUPFAM" id="SSF50129">
    <property type="entry name" value="GroES-like"/>
    <property type="match status" value="1"/>
</dbReference>
<organism evidence="2 3">
    <name type="scientific">Piptocephalis cylindrospora</name>
    <dbReference type="NCBI Taxonomy" id="1907219"/>
    <lineage>
        <taxon>Eukaryota</taxon>
        <taxon>Fungi</taxon>
        <taxon>Fungi incertae sedis</taxon>
        <taxon>Zoopagomycota</taxon>
        <taxon>Zoopagomycotina</taxon>
        <taxon>Zoopagomycetes</taxon>
        <taxon>Zoopagales</taxon>
        <taxon>Piptocephalidaceae</taxon>
        <taxon>Piptocephalis</taxon>
    </lineage>
</organism>
<gene>
    <name evidence="2" type="ORF">BJ684DRAFT_22451</name>
</gene>
<dbReference type="OrthoDB" id="449487at2759"/>
<name>A0A4P9Y6V3_9FUNG</name>
<dbReference type="InterPro" id="IPR013154">
    <property type="entry name" value="ADH-like_N"/>
</dbReference>
<sequence>MRALVLRKGAESSATAKYDDLPLETLHIPPVQRGQVRVRILASALNHRDLWIRKGMYPGIQFGSVIGSDAYGVVEETWKGDNPELLGRPVVLNPVRGWLQDPRGPETVPLTMLGLLPNPGTFAEYAVVDAEDVSLAPSHLEPAQAAALPLAGLTAYRAVFTKAQIQKGDRVLITGIGGGVALVAMQFCLHLGATVYVSSSSQEKLDRAIQMGAKAGVNYREDQWARTLRKELDTAGAGKLHAVIDGAGGPAIKDFPALLRDGGRIVCYGGTSSPVFPYTMAAVIKNIDLCGTSMGSRDEFHRMLRWVEDQRIQVQVDRVFPGLEAVEEAFDVMKRGTGFGKLVLDLRPSSPKM</sequence>
<dbReference type="GO" id="GO:0016491">
    <property type="term" value="F:oxidoreductase activity"/>
    <property type="evidence" value="ECO:0007669"/>
    <property type="project" value="InterPro"/>
</dbReference>
<dbReference type="PANTHER" id="PTHR45033">
    <property type="match status" value="1"/>
</dbReference>
<keyword evidence="3" id="KW-1185">Reference proteome</keyword>
<dbReference type="EMBL" id="KZ987786">
    <property type="protein sequence ID" value="RKP14828.1"/>
    <property type="molecule type" value="Genomic_DNA"/>
</dbReference>
<dbReference type="InterPro" id="IPR013149">
    <property type="entry name" value="ADH-like_C"/>
</dbReference>
<dbReference type="Pfam" id="PF00107">
    <property type="entry name" value="ADH_zinc_N"/>
    <property type="match status" value="1"/>
</dbReference>
<dbReference type="Pfam" id="PF08240">
    <property type="entry name" value="ADH_N"/>
    <property type="match status" value="1"/>
</dbReference>
<dbReference type="Gene3D" id="3.40.50.720">
    <property type="entry name" value="NAD(P)-binding Rossmann-like Domain"/>
    <property type="match status" value="1"/>
</dbReference>
<dbReference type="SMART" id="SM00829">
    <property type="entry name" value="PKS_ER"/>
    <property type="match status" value="1"/>
</dbReference>
<accession>A0A4P9Y6V3</accession>
<dbReference type="AlphaFoldDB" id="A0A4P9Y6V3"/>
<dbReference type="Gene3D" id="3.90.180.10">
    <property type="entry name" value="Medium-chain alcohol dehydrogenases, catalytic domain"/>
    <property type="match status" value="1"/>
</dbReference>
<dbReference type="InterPro" id="IPR020843">
    <property type="entry name" value="ER"/>
</dbReference>
<dbReference type="Proteomes" id="UP000267251">
    <property type="component" value="Unassembled WGS sequence"/>
</dbReference>
<feature type="domain" description="Enoyl reductase (ER)" evidence="1">
    <location>
        <begin position="23"/>
        <end position="344"/>
    </location>
</feature>
<dbReference type="PANTHER" id="PTHR45033:SF3">
    <property type="entry name" value="DEHYDROGENASE, PUTATIVE (AFU_ORTHOLOGUE AFUA_2G13270)-RELATED"/>
    <property type="match status" value="1"/>
</dbReference>
<proteinExistence type="predicted"/>
<evidence type="ECO:0000313" key="2">
    <source>
        <dbReference type="EMBL" id="RKP14828.1"/>
    </source>
</evidence>